<reference evidence="1" key="1">
    <citation type="journal article" date="2020" name="Stud. Mycol.">
        <title>101 Dothideomycetes genomes: a test case for predicting lifestyles and emergence of pathogens.</title>
        <authorList>
            <person name="Haridas S."/>
            <person name="Albert R."/>
            <person name="Binder M."/>
            <person name="Bloem J."/>
            <person name="Labutti K."/>
            <person name="Salamov A."/>
            <person name="Andreopoulos B."/>
            <person name="Baker S."/>
            <person name="Barry K."/>
            <person name="Bills G."/>
            <person name="Bluhm B."/>
            <person name="Cannon C."/>
            <person name="Castanera R."/>
            <person name="Culley D."/>
            <person name="Daum C."/>
            <person name="Ezra D."/>
            <person name="Gonzalez J."/>
            <person name="Henrissat B."/>
            <person name="Kuo A."/>
            <person name="Liang C."/>
            <person name="Lipzen A."/>
            <person name="Lutzoni F."/>
            <person name="Magnuson J."/>
            <person name="Mondo S."/>
            <person name="Nolan M."/>
            <person name="Ohm R."/>
            <person name="Pangilinan J."/>
            <person name="Park H.-J."/>
            <person name="Ramirez L."/>
            <person name="Alfaro M."/>
            <person name="Sun H."/>
            <person name="Tritt A."/>
            <person name="Yoshinaga Y."/>
            <person name="Zwiers L.-H."/>
            <person name="Turgeon B."/>
            <person name="Goodwin S."/>
            <person name="Spatafora J."/>
            <person name="Crous P."/>
            <person name="Grigoriev I."/>
        </authorList>
    </citation>
    <scope>NUCLEOTIDE SEQUENCE</scope>
    <source>
        <strain evidence="1">CBS 379.55</strain>
    </source>
</reference>
<keyword evidence="2" id="KW-1185">Reference proteome</keyword>
<evidence type="ECO:0000313" key="2">
    <source>
        <dbReference type="Proteomes" id="UP000800097"/>
    </source>
</evidence>
<protein>
    <submittedName>
        <fullName evidence="1">Uncharacterized protein</fullName>
    </submittedName>
</protein>
<dbReference type="Proteomes" id="UP000800097">
    <property type="component" value="Unassembled WGS sequence"/>
</dbReference>
<organism evidence="1 2">
    <name type="scientific">Westerdykella ornata</name>
    <dbReference type="NCBI Taxonomy" id="318751"/>
    <lineage>
        <taxon>Eukaryota</taxon>
        <taxon>Fungi</taxon>
        <taxon>Dikarya</taxon>
        <taxon>Ascomycota</taxon>
        <taxon>Pezizomycotina</taxon>
        <taxon>Dothideomycetes</taxon>
        <taxon>Pleosporomycetidae</taxon>
        <taxon>Pleosporales</taxon>
        <taxon>Sporormiaceae</taxon>
        <taxon>Westerdykella</taxon>
    </lineage>
</organism>
<sequence>MGYLSHNATAEEARTTAGMGLAEWGRFLAITREEGRAIAEAHPTWSWADVPAREKANVHARVNAQLLEEGAPQVGEDIIRWRMAISVRAFLNLKSIYSFFLSL</sequence>
<dbReference type="OrthoDB" id="3799196at2759"/>
<dbReference type="RefSeq" id="XP_033650751.1">
    <property type="nucleotide sequence ID" value="XM_033795944.1"/>
</dbReference>
<gene>
    <name evidence="1" type="ORF">EI97DRAFT_384051</name>
</gene>
<evidence type="ECO:0000313" key="1">
    <source>
        <dbReference type="EMBL" id="KAF2273212.1"/>
    </source>
</evidence>
<accession>A0A6A6J9Z1</accession>
<proteinExistence type="predicted"/>
<dbReference type="GeneID" id="54549119"/>
<dbReference type="EMBL" id="ML986512">
    <property type="protein sequence ID" value="KAF2273212.1"/>
    <property type="molecule type" value="Genomic_DNA"/>
</dbReference>
<name>A0A6A6J9Z1_WESOR</name>
<dbReference type="AlphaFoldDB" id="A0A6A6J9Z1"/>